<feature type="compositionally biased region" description="Basic and acidic residues" evidence="1">
    <location>
        <begin position="90"/>
        <end position="106"/>
    </location>
</feature>
<feature type="compositionally biased region" description="Acidic residues" evidence="1">
    <location>
        <begin position="138"/>
        <end position="147"/>
    </location>
</feature>
<feature type="compositionally biased region" description="Gly residues" evidence="1">
    <location>
        <begin position="218"/>
        <end position="230"/>
    </location>
</feature>
<keyword evidence="2" id="KW-1133">Transmembrane helix</keyword>
<feature type="compositionally biased region" description="Basic and acidic residues" evidence="1">
    <location>
        <begin position="167"/>
        <end position="191"/>
    </location>
</feature>
<feature type="transmembrane region" description="Helical" evidence="2">
    <location>
        <begin position="54"/>
        <end position="73"/>
    </location>
</feature>
<name>A0A7K2IWQ9_9ACTN</name>
<evidence type="ECO:0000256" key="2">
    <source>
        <dbReference type="SAM" id="Phobius"/>
    </source>
</evidence>
<keyword evidence="2" id="KW-0472">Membrane</keyword>
<comment type="caution">
    <text evidence="3">The sequence shown here is derived from an EMBL/GenBank/DDBJ whole genome shotgun (WGS) entry which is preliminary data.</text>
</comment>
<dbReference type="RefSeq" id="WP_042281128.1">
    <property type="nucleotide sequence ID" value="NZ_BAZE01000001.1"/>
</dbReference>
<dbReference type="EMBL" id="WWHY01000001">
    <property type="protein sequence ID" value="MYR34286.1"/>
    <property type="molecule type" value="Genomic_DNA"/>
</dbReference>
<dbReference type="AlphaFoldDB" id="A0A7K2IWQ9"/>
<keyword evidence="2" id="KW-0812">Transmembrane</keyword>
<gene>
    <name evidence="3" type="ORF">GTW20_19040</name>
</gene>
<accession>A0A7K2IWQ9</accession>
<feature type="compositionally biased region" description="Low complexity" evidence="1">
    <location>
        <begin position="193"/>
        <end position="202"/>
    </location>
</feature>
<proteinExistence type="predicted"/>
<organism evidence="3 4">
    <name type="scientific">Nocardiopsis alba</name>
    <dbReference type="NCBI Taxonomy" id="53437"/>
    <lineage>
        <taxon>Bacteria</taxon>
        <taxon>Bacillati</taxon>
        <taxon>Actinomycetota</taxon>
        <taxon>Actinomycetes</taxon>
        <taxon>Streptosporangiales</taxon>
        <taxon>Nocardiopsidaceae</taxon>
        <taxon>Nocardiopsis</taxon>
    </lineage>
</organism>
<dbReference type="Proteomes" id="UP000467124">
    <property type="component" value="Unassembled WGS sequence"/>
</dbReference>
<evidence type="ECO:0000256" key="1">
    <source>
        <dbReference type="SAM" id="MobiDB-lite"/>
    </source>
</evidence>
<feature type="region of interest" description="Disordered" evidence="1">
    <location>
        <begin position="88"/>
        <end position="239"/>
    </location>
</feature>
<sequence length="239" mass="25086">MSSPNDQNDLEFEEQLRRMLQAEADTVSPSAEGLNLIRERTERHRRSSWFGLPWLRPVAAVAAAVLIVASVIISSPQVRDQVLEMVPAGADREGTPPVAGEERDGDVVATSDESDPAIEGGGASEEPEKDREGSPSPDAEEGSDEEKVESAASCRPTDMASPSPSGSDRERDREGSSSPEDRDCDPEKEPTADPSSPSTDPGSDPDKEPEDNESPNGDGSGNGGGSGGGGSEEDNVTVE</sequence>
<protein>
    <submittedName>
        <fullName evidence="3">Uncharacterized protein</fullName>
    </submittedName>
</protein>
<evidence type="ECO:0000313" key="4">
    <source>
        <dbReference type="Proteomes" id="UP000467124"/>
    </source>
</evidence>
<reference evidence="3 4" key="1">
    <citation type="journal article" date="2019" name="Nat. Commun.">
        <title>The antimicrobial potential of Streptomyces from insect microbiomes.</title>
        <authorList>
            <person name="Chevrette M.G."/>
            <person name="Carlson C.M."/>
            <person name="Ortega H.E."/>
            <person name="Thomas C."/>
            <person name="Ananiev G.E."/>
            <person name="Barns K.J."/>
            <person name="Book A.J."/>
            <person name="Cagnazzo J."/>
            <person name="Carlos C."/>
            <person name="Flanigan W."/>
            <person name="Grubbs K.J."/>
            <person name="Horn H.A."/>
            <person name="Hoffmann F.M."/>
            <person name="Klassen J.L."/>
            <person name="Knack J.J."/>
            <person name="Lewin G.R."/>
            <person name="McDonald B.R."/>
            <person name="Muller L."/>
            <person name="Melo W.G.P."/>
            <person name="Pinto-Tomas A.A."/>
            <person name="Schmitz A."/>
            <person name="Wendt-Pienkowski E."/>
            <person name="Wildman S."/>
            <person name="Zhao M."/>
            <person name="Zhang F."/>
            <person name="Bugni T.S."/>
            <person name="Andes D.R."/>
            <person name="Pupo M.T."/>
            <person name="Currie C.R."/>
        </authorList>
    </citation>
    <scope>NUCLEOTIDE SEQUENCE [LARGE SCALE GENOMIC DNA]</scope>
    <source>
        <strain evidence="3 4">SID5840</strain>
    </source>
</reference>
<evidence type="ECO:0000313" key="3">
    <source>
        <dbReference type="EMBL" id="MYR34286.1"/>
    </source>
</evidence>
<dbReference type="GeneID" id="91389947"/>